<organism evidence="2 3">
    <name type="scientific">Colletotrichum incanum</name>
    <name type="common">Soybean anthracnose fungus</name>
    <dbReference type="NCBI Taxonomy" id="1573173"/>
    <lineage>
        <taxon>Eukaryota</taxon>
        <taxon>Fungi</taxon>
        <taxon>Dikarya</taxon>
        <taxon>Ascomycota</taxon>
        <taxon>Pezizomycotina</taxon>
        <taxon>Sordariomycetes</taxon>
        <taxon>Hypocreomycetidae</taxon>
        <taxon>Glomerellales</taxon>
        <taxon>Glomerellaceae</taxon>
        <taxon>Colletotrichum</taxon>
        <taxon>Colletotrichum spaethianum species complex</taxon>
    </lineage>
</organism>
<keyword evidence="1" id="KW-1133">Transmembrane helix</keyword>
<dbReference type="Proteomes" id="UP000076584">
    <property type="component" value="Unassembled WGS sequence"/>
</dbReference>
<dbReference type="AlphaFoldDB" id="A0A162N7U1"/>
<proteinExistence type="predicted"/>
<keyword evidence="1" id="KW-0812">Transmembrane</keyword>
<reference evidence="2 3" key="1">
    <citation type="submission" date="2015-06" db="EMBL/GenBank/DDBJ databases">
        <title>Survival trade-offs in plant roots during colonization by closely related pathogenic and mutualistic fungi.</title>
        <authorList>
            <person name="Hacquard S."/>
            <person name="Kracher B."/>
            <person name="Hiruma K."/>
            <person name="Weinman A."/>
            <person name="Muench P."/>
            <person name="Garrido Oter R."/>
            <person name="Ver Loren van Themaat E."/>
            <person name="Dallerey J.-F."/>
            <person name="Damm U."/>
            <person name="Henrissat B."/>
            <person name="Lespinet O."/>
            <person name="Thon M."/>
            <person name="Kemen E."/>
            <person name="McHardy A.C."/>
            <person name="Schulze-Lefert P."/>
            <person name="O'Connell R.J."/>
        </authorList>
    </citation>
    <scope>NUCLEOTIDE SEQUENCE [LARGE SCALE GENOMIC DNA]</scope>
    <source>
        <strain evidence="2 3">MAFF 238704</strain>
    </source>
</reference>
<feature type="transmembrane region" description="Helical" evidence="1">
    <location>
        <begin position="6"/>
        <end position="24"/>
    </location>
</feature>
<evidence type="ECO:0000313" key="2">
    <source>
        <dbReference type="EMBL" id="KZL85666.1"/>
    </source>
</evidence>
<gene>
    <name evidence="2" type="ORF">CI238_10152</name>
</gene>
<dbReference type="EMBL" id="LFIW01000583">
    <property type="protein sequence ID" value="KZL85666.1"/>
    <property type="molecule type" value="Genomic_DNA"/>
</dbReference>
<name>A0A162N7U1_COLIC</name>
<sequence>MFSDHFTLLGAASAAGLVFIAMSCRQRSARVRNRLPVVVSLPISLSAHLSLICVSPRTCPICQENRSKGTRKTGNTCYIIGLPIRRILIAMSKSPLSTDF</sequence>
<protein>
    <submittedName>
        <fullName evidence="2">Uncharacterized protein</fullName>
    </submittedName>
</protein>
<keyword evidence="1" id="KW-0472">Membrane</keyword>
<evidence type="ECO:0000313" key="3">
    <source>
        <dbReference type="Proteomes" id="UP000076584"/>
    </source>
</evidence>
<evidence type="ECO:0000256" key="1">
    <source>
        <dbReference type="SAM" id="Phobius"/>
    </source>
</evidence>
<accession>A0A162N7U1</accession>
<comment type="caution">
    <text evidence="2">The sequence shown here is derived from an EMBL/GenBank/DDBJ whole genome shotgun (WGS) entry which is preliminary data.</text>
</comment>
<keyword evidence="3" id="KW-1185">Reference proteome</keyword>